<dbReference type="Gene3D" id="3.30.1330.50">
    <property type="entry name" value="2-C-methyl-D-erythritol 2,4-cyclodiphosphate synthase"/>
    <property type="match status" value="1"/>
</dbReference>
<dbReference type="EC" id="4.6.1.12" evidence="4 8"/>
<evidence type="ECO:0000256" key="4">
    <source>
        <dbReference type="ARBA" id="ARBA00012579"/>
    </source>
</evidence>
<dbReference type="InterPro" id="IPR003526">
    <property type="entry name" value="MECDP_synthase"/>
</dbReference>
<dbReference type="Pfam" id="PF02542">
    <property type="entry name" value="YgbB"/>
    <property type="match status" value="1"/>
</dbReference>
<dbReference type="PROSITE" id="PS01350">
    <property type="entry name" value="ISPF"/>
    <property type="match status" value="1"/>
</dbReference>
<dbReference type="CDD" id="cd00554">
    <property type="entry name" value="MECDP_synthase"/>
    <property type="match status" value="1"/>
</dbReference>
<comment type="caution">
    <text evidence="8">Lacks conserved residue(s) required for the propagation of feature annotation.</text>
</comment>
<dbReference type="NCBIfam" id="TIGR00151">
    <property type="entry name" value="ispF"/>
    <property type="match status" value="1"/>
</dbReference>
<feature type="binding site" evidence="8">
    <location>
        <position position="145"/>
    </location>
    <ligand>
        <name>4-CDP-2-C-methyl-D-erythritol 2-phosphate</name>
        <dbReference type="ChEBI" id="CHEBI:57919"/>
    </ligand>
</feature>
<sequence length="166" mass="18348">MNIRIGHGFDVHAYDKNKDDCMLCGVRILSGVGIKAHSDGDLVLHALTDAILGALAKGDIGDYFPDTDDEGRGRDSMHFVQYAMNMLENMRYMVSNIDITIVSQDIYVSPYKAQMVKILEDNLNLKKEAINIKATTTDKLGFIGRNEGISCMVTVLLISESSENIT</sequence>
<feature type="binding site" evidence="8">
    <location>
        <position position="12"/>
    </location>
    <ligand>
        <name>a divalent metal cation</name>
        <dbReference type="ChEBI" id="CHEBI:60240"/>
    </ligand>
</feature>
<evidence type="ECO:0000313" key="12">
    <source>
        <dbReference type="Proteomes" id="UP000018951"/>
    </source>
</evidence>
<dbReference type="GO" id="GO:0019288">
    <property type="term" value="P:isopentenyl diphosphate biosynthetic process, methylerythritol 4-phosphate pathway"/>
    <property type="evidence" value="ECO:0007669"/>
    <property type="project" value="UniProtKB-UniRule"/>
</dbReference>
<feature type="binding site" evidence="8">
    <location>
        <begin position="64"/>
        <end position="68"/>
    </location>
    <ligand>
        <name>4-CDP-2-C-methyl-D-erythritol 2-phosphate</name>
        <dbReference type="ChEBI" id="CHEBI:57919"/>
    </ligand>
</feature>
<keyword evidence="7 8" id="KW-0456">Lyase</keyword>
<dbReference type="PATRIC" id="fig|1401685.3.peg.560"/>
<evidence type="ECO:0000256" key="9">
    <source>
        <dbReference type="RuleBase" id="RU004395"/>
    </source>
</evidence>
<dbReference type="EMBL" id="AXCJ01000005">
    <property type="protein sequence ID" value="ETO91361.1"/>
    <property type="molecule type" value="Genomic_DNA"/>
</dbReference>
<name>W2UZ08_9RICK</name>
<dbReference type="InterPro" id="IPR036571">
    <property type="entry name" value="MECDP_synthase_sf"/>
</dbReference>
<dbReference type="UniPathway" id="UPA00056">
    <property type="reaction ID" value="UER00095"/>
</dbReference>
<dbReference type="Proteomes" id="UP000018951">
    <property type="component" value="Unassembled WGS sequence"/>
</dbReference>
<keyword evidence="6 8" id="KW-0414">Isoprene biosynthesis</keyword>
<dbReference type="InterPro" id="IPR020555">
    <property type="entry name" value="MECDP_synthase_CS"/>
</dbReference>
<feature type="binding site" evidence="8">
    <location>
        <begin position="59"/>
        <end position="61"/>
    </location>
    <ligand>
        <name>4-CDP-2-C-methyl-D-erythritol 2-phosphate</name>
        <dbReference type="ChEBI" id="CHEBI:57919"/>
    </ligand>
</feature>
<keyword evidence="5 8" id="KW-0479">Metal-binding</keyword>
<dbReference type="GO" id="GO:0016114">
    <property type="term" value="P:terpenoid biosynthetic process"/>
    <property type="evidence" value="ECO:0007669"/>
    <property type="project" value="InterPro"/>
</dbReference>
<dbReference type="GO" id="GO:0046872">
    <property type="term" value="F:metal ion binding"/>
    <property type="evidence" value="ECO:0007669"/>
    <property type="project" value="UniProtKB-KW"/>
</dbReference>
<comment type="catalytic activity">
    <reaction evidence="1 8 9">
        <text>4-CDP-2-C-methyl-D-erythritol 2-phosphate = 2-C-methyl-D-erythritol 2,4-cyclic diphosphate + CMP</text>
        <dbReference type="Rhea" id="RHEA:23864"/>
        <dbReference type="ChEBI" id="CHEBI:57919"/>
        <dbReference type="ChEBI" id="CHEBI:58483"/>
        <dbReference type="ChEBI" id="CHEBI:60377"/>
        <dbReference type="EC" id="4.6.1.12"/>
    </reaction>
</comment>
<feature type="domain" description="2-C-methyl-D-erythritol 2,4-cyclodiphosphate synthase" evidence="10">
    <location>
        <begin position="3"/>
        <end position="157"/>
    </location>
</feature>
<reference evidence="11 12" key="1">
    <citation type="journal article" date="2013" name="PLoS ONE">
        <title>Bacterial endosymbiosis in a chordate host: long-term co-evolution and conservation of secondary metabolism.</title>
        <authorList>
            <person name="Kwan J.C."/>
            <person name="Schmidt E.W."/>
        </authorList>
    </citation>
    <scope>NUCLEOTIDE SEQUENCE [LARGE SCALE GENOMIC DNA]</scope>
    <source>
        <strain evidence="12">L6</strain>
    </source>
</reference>
<proteinExistence type="inferred from homology"/>
<evidence type="ECO:0000256" key="2">
    <source>
        <dbReference type="ARBA" id="ARBA00004709"/>
    </source>
</evidence>
<dbReference type="STRING" id="1401685.P857_272"/>
<organism evidence="11 12">
    <name type="scientific">Candidatus Xenolissoclinum pacificiensis L6</name>
    <dbReference type="NCBI Taxonomy" id="1401685"/>
    <lineage>
        <taxon>Bacteria</taxon>
        <taxon>Pseudomonadati</taxon>
        <taxon>Pseudomonadota</taxon>
        <taxon>Alphaproteobacteria</taxon>
        <taxon>Rickettsiales</taxon>
        <taxon>Anaplasmataceae</taxon>
        <taxon>Candidatus Xenolissoclinum</taxon>
    </lineage>
</organism>
<evidence type="ECO:0000313" key="11">
    <source>
        <dbReference type="EMBL" id="ETO91361.1"/>
    </source>
</evidence>
<comment type="similarity">
    <text evidence="3 8 9">Belongs to the IspF family.</text>
</comment>
<feature type="site" description="Transition state stabilizer" evidence="8">
    <location>
        <position position="37"/>
    </location>
</feature>
<gene>
    <name evidence="8 11" type="primary">ispF</name>
    <name evidence="11" type="ORF">P857_272</name>
</gene>
<dbReference type="HAMAP" id="MF_00107">
    <property type="entry name" value="IspF"/>
    <property type="match status" value="1"/>
</dbReference>
<comment type="caution">
    <text evidence="11">The sequence shown here is derived from an EMBL/GenBank/DDBJ whole genome shotgun (WGS) entry which is preliminary data.</text>
</comment>
<feature type="binding site" evidence="8">
    <location>
        <position position="45"/>
    </location>
    <ligand>
        <name>a divalent metal cation</name>
        <dbReference type="ChEBI" id="CHEBI:60240"/>
    </ligand>
</feature>
<dbReference type="GO" id="GO:0008685">
    <property type="term" value="F:2-C-methyl-D-erythritol 2,4-cyclodiphosphate synthase activity"/>
    <property type="evidence" value="ECO:0007669"/>
    <property type="project" value="UniProtKB-UniRule"/>
</dbReference>
<feature type="binding site" evidence="8">
    <location>
        <begin position="10"/>
        <end position="12"/>
    </location>
    <ligand>
        <name>4-CDP-2-C-methyl-D-erythritol 2-phosphate</name>
        <dbReference type="ChEBI" id="CHEBI:57919"/>
    </ligand>
</feature>
<dbReference type="PANTHER" id="PTHR43181">
    <property type="entry name" value="2-C-METHYL-D-ERYTHRITOL 2,4-CYCLODIPHOSPHATE SYNTHASE, CHLOROPLASTIC"/>
    <property type="match status" value="1"/>
</dbReference>
<feature type="binding site" evidence="8">
    <location>
        <position position="142"/>
    </location>
    <ligand>
        <name>4-CDP-2-C-methyl-D-erythritol 2-phosphate</name>
        <dbReference type="ChEBI" id="CHEBI:57919"/>
    </ligand>
</feature>
<feature type="binding site" evidence="8">
    <location>
        <begin position="37"/>
        <end position="38"/>
    </location>
    <ligand>
        <name>4-CDP-2-C-methyl-D-erythritol 2-phosphate</name>
        <dbReference type="ChEBI" id="CHEBI:57919"/>
    </ligand>
</feature>
<evidence type="ECO:0000256" key="6">
    <source>
        <dbReference type="ARBA" id="ARBA00023229"/>
    </source>
</evidence>
<comment type="function">
    <text evidence="8">Involved in the biosynthesis of isopentenyl diphosphate (IPP) and dimethylallyl diphosphate (DMAPP), two major building blocks of isoprenoid compounds. Catalyzes the conversion of 4-diphosphocytidyl-2-C-methyl-D-erythritol 2-phosphate (CDP-ME2P) to 2-C-methyl-D-erythritol 2,4-cyclodiphosphate (ME-CPP) with a corresponding release of cytidine 5-monophosphate (CMP).</text>
</comment>
<feature type="binding site" evidence="8">
    <location>
        <begin position="135"/>
        <end position="138"/>
    </location>
    <ligand>
        <name>4-CDP-2-C-methyl-D-erythritol 2-phosphate</name>
        <dbReference type="ChEBI" id="CHEBI:57919"/>
    </ligand>
</feature>
<comment type="pathway">
    <text evidence="2 8">Isoprenoid biosynthesis; isopentenyl diphosphate biosynthesis via DXP pathway; isopentenyl diphosphate from 1-deoxy-D-xylulose 5-phosphate: step 4/6.</text>
</comment>
<evidence type="ECO:0000256" key="1">
    <source>
        <dbReference type="ARBA" id="ARBA00000200"/>
    </source>
</evidence>
<evidence type="ECO:0000256" key="3">
    <source>
        <dbReference type="ARBA" id="ARBA00008480"/>
    </source>
</evidence>
<evidence type="ECO:0000259" key="10">
    <source>
        <dbReference type="Pfam" id="PF02542"/>
    </source>
</evidence>
<comment type="cofactor">
    <cofactor evidence="8">
        <name>a divalent metal cation</name>
        <dbReference type="ChEBI" id="CHEBI:60240"/>
    </cofactor>
    <text evidence="8">Binds 1 divalent metal cation per subunit.</text>
</comment>
<dbReference type="SUPFAM" id="SSF69765">
    <property type="entry name" value="IpsF-like"/>
    <property type="match status" value="1"/>
</dbReference>
<dbReference type="PANTHER" id="PTHR43181:SF1">
    <property type="entry name" value="2-C-METHYL-D-ERYTHRITOL 2,4-CYCLODIPHOSPHATE SYNTHASE, CHLOROPLASTIC"/>
    <property type="match status" value="1"/>
</dbReference>
<evidence type="ECO:0000256" key="7">
    <source>
        <dbReference type="ARBA" id="ARBA00023239"/>
    </source>
</evidence>
<accession>W2UZ08</accession>
<comment type="subunit">
    <text evidence="8">Homotrimer.</text>
</comment>
<dbReference type="AlphaFoldDB" id="W2UZ08"/>
<keyword evidence="12" id="KW-1185">Reference proteome</keyword>
<evidence type="ECO:0000256" key="8">
    <source>
        <dbReference type="HAMAP-Rule" id="MF_00107"/>
    </source>
</evidence>
<protein>
    <recommendedName>
        <fullName evidence="4 8">2-C-methyl-D-erythritol 2,4-cyclodiphosphate synthase</fullName>
        <shortName evidence="8">MECDP-synthase</shortName>
        <shortName evidence="8">MECPP-synthase</shortName>
        <shortName evidence="8">MECPS</shortName>
        <ecNumber evidence="4 8">4.6.1.12</ecNumber>
    </recommendedName>
</protein>
<feature type="binding site" evidence="8">
    <location>
        <position position="10"/>
    </location>
    <ligand>
        <name>a divalent metal cation</name>
        <dbReference type="ChEBI" id="CHEBI:60240"/>
    </ligand>
</feature>
<feature type="site" description="Transition state stabilizer" evidence="8">
    <location>
        <position position="136"/>
    </location>
</feature>
<evidence type="ECO:0000256" key="5">
    <source>
        <dbReference type="ARBA" id="ARBA00022723"/>
    </source>
</evidence>